<name>V8N4Q1_OPHHA</name>
<feature type="non-terminal residue" evidence="4">
    <location>
        <position position="1"/>
    </location>
</feature>
<keyword evidence="2" id="KW-0813">Transport</keyword>
<evidence type="ECO:0000256" key="2">
    <source>
        <dbReference type="RuleBase" id="RU364108"/>
    </source>
</evidence>
<dbReference type="PANTHER" id="PTHR12746:SF2">
    <property type="entry name" value="60S RIBOSOMAL EXPORT PROTEIN NMD3"/>
    <property type="match status" value="1"/>
</dbReference>
<feature type="domain" description="Nmd3 N-terminal" evidence="3">
    <location>
        <begin position="9"/>
        <end position="106"/>
    </location>
</feature>
<keyword evidence="2" id="KW-0963">Cytoplasm</keyword>
<sequence length="106" mass="12597">MLVPFPQVMNGAILQQVFVVEYIVQSQMCEDCHRVEAKDFWKAVVQVRQKTAHKKTFYYLEQLILKHRLHQNTLRIKEIHDGLDFYFASKQHAQKMVDFLQCTVPC</sequence>
<dbReference type="GO" id="GO:0005634">
    <property type="term" value="C:nucleus"/>
    <property type="evidence" value="ECO:0007669"/>
    <property type="project" value="UniProtKB-SubCell"/>
</dbReference>
<dbReference type="PANTHER" id="PTHR12746">
    <property type="entry name" value="NONSENSE-MEDIATED MRNA DECAY PROTEIN 3"/>
    <property type="match status" value="1"/>
</dbReference>
<accession>V8N4Q1</accession>
<dbReference type="InterPro" id="IPR039768">
    <property type="entry name" value="Nmd3"/>
</dbReference>
<comment type="subcellular location">
    <subcellularLocation>
        <location evidence="2">Cytoplasm</location>
    </subcellularLocation>
    <subcellularLocation>
        <location evidence="2">Nucleus</location>
    </subcellularLocation>
</comment>
<comment type="function">
    <text evidence="1 2">Acts as an adapter for the XPO1/CRM1-mediated export of the 60S ribosomal subunit.</text>
</comment>
<dbReference type="GO" id="GO:0005737">
    <property type="term" value="C:cytoplasm"/>
    <property type="evidence" value="ECO:0007669"/>
    <property type="project" value="UniProtKB-SubCell"/>
</dbReference>
<dbReference type="AlphaFoldDB" id="V8N4Q1"/>
<protein>
    <recommendedName>
        <fullName evidence="2">60S ribosomal export protein NMD3</fullName>
    </recommendedName>
</protein>
<dbReference type="GO" id="GO:0000055">
    <property type="term" value="P:ribosomal large subunit export from nucleus"/>
    <property type="evidence" value="ECO:0007669"/>
    <property type="project" value="TreeGrafter"/>
</dbReference>
<proteinExistence type="inferred from homology"/>
<dbReference type="Pfam" id="PF04981">
    <property type="entry name" value="NMD3"/>
    <property type="match status" value="1"/>
</dbReference>
<reference evidence="4 5" key="1">
    <citation type="journal article" date="2013" name="Proc. Natl. Acad. Sci. U.S.A.">
        <title>The king cobra genome reveals dynamic gene evolution and adaptation in the snake venom system.</title>
        <authorList>
            <person name="Vonk F.J."/>
            <person name="Casewell N.R."/>
            <person name="Henkel C.V."/>
            <person name="Heimberg A.M."/>
            <person name="Jansen H.J."/>
            <person name="McCleary R.J."/>
            <person name="Kerkkamp H.M."/>
            <person name="Vos R.A."/>
            <person name="Guerreiro I."/>
            <person name="Calvete J.J."/>
            <person name="Wuster W."/>
            <person name="Woods A.E."/>
            <person name="Logan J.M."/>
            <person name="Harrison R.A."/>
            <person name="Castoe T.A."/>
            <person name="de Koning A.P."/>
            <person name="Pollock D.D."/>
            <person name="Yandell M."/>
            <person name="Calderon D."/>
            <person name="Renjifo C."/>
            <person name="Currier R.B."/>
            <person name="Salgado D."/>
            <person name="Pla D."/>
            <person name="Sanz L."/>
            <person name="Hyder A.S."/>
            <person name="Ribeiro J.M."/>
            <person name="Arntzen J.W."/>
            <person name="van den Thillart G.E."/>
            <person name="Boetzer M."/>
            <person name="Pirovano W."/>
            <person name="Dirks R.P."/>
            <person name="Spaink H.P."/>
            <person name="Duboule D."/>
            <person name="McGlinn E."/>
            <person name="Kini R.M."/>
            <person name="Richardson M.K."/>
        </authorList>
    </citation>
    <scope>NUCLEOTIDE SEQUENCE</scope>
    <source>
        <tissue evidence="4">Blood</tissue>
    </source>
</reference>
<evidence type="ECO:0000256" key="1">
    <source>
        <dbReference type="ARBA" id="ARBA00002269"/>
    </source>
</evidence>
<dbReference type="Proteomes" id="UP000018936">
    <property type="component" value="Unassembled WGS sequence"/>
</dbReference>
<evidence type="ECO:0000313" key="4">
    <source>
        <dbReference type="EMBL" id="ETE56876.1"/>
    </source>
</evidence>
<evidence type="ECO:0000313" key="5">
    <source>
        <dbReference type="Proteomes" id="UP000018936"/>
    </source>
</evidence>
<gene>
    <name evidence="4" type="primary">nmd3</name>
    <name evidence="4" type="ORF">L345_17412</name>
</gene>
<comment type="similarity">
    <text evidence="2">Belongs to the NMD3 family.</text>
</comment>
<keyword evidence="2" id="KW-0653">Protein transport</keyword>
<dbReference type="GO" id="GO:0015031">
    <property type="term" value="P:protein transport"/>
    <property type="evidence" value="ECO:0007669"/>
    <property type="project" value="UniProtKB-KW"/>
</dbReference>
<dbReference type="GO" id="GO:0043023">
    <property type="term" value="F:ribosomal large subunit binding"/>
    <property type="evidence" value="ECO:0007669"/>
    <property type="project" value="InterPro"/>
</dbReference>
<organism evidence="4 5">
    <name type="scientific">Ophiophagus hannah</name>
    <name type="common">King cobra</name>
    <name type="synonym">Naja hannah</name>
    <dbReference type="NCBI Taxonomy" id="8665"/>
    <lineage>
        <taxon>Eukaryota</taxon>
        <taxon>Metazoa</taxon>
        <taxon>Chordata</taxon>
        <taxon>Craniata</taxon>
        <taxon>Vertebrata</taxon>
        <taxon>Euteleostomi</taxon>
        <taxon>Lepidosauria</taxon>
        <taxon>Squamata</taxon>
        <taxon>Bifurcata</taxon>
        <taxon>Unidentata</taxon>
        <taxon>Episquamata</taxon>
        <taxon>Toxicofera</taxon>
        <taxon>Serpentes</taxon>
        <taxon>Colubroidea</taxon>
        <taxon>Elapidae</taxon>
        <taxon>Elapinae</taxon>
        <taxon>Ophiophagus</taxon>
    </lineage>
</organism>
<dbReference type="InterPro" id="IPR007064">
    <property type="entry name" value="Nmd3_N"/>
</dbReference>
<dbReference type="EMBL" id="AZIM01011397">
    <property type="protein sequence ID" value="ETE56876.1"/>
    <property type="molecule type" value="Genomic_DNA"/>
</dbReference>
<evidence type="ECO:0000259" key="3">
    <source>
        <dbReference type="Pfam" id="PF04981"/>
    </source>
</evidence>
<feature type="non-terminal residue" evidence="4">
    <location>
        <position position="106"/>
    </location>
</feature>
<dbReference type="OrthoDB" id="203821at2759"/>
<keyword evidence="5" id="KW-1185">Reference proteome</keyword>
<comment type="caution">
    <text evidence="4">The sequence shown here is derived from an EMBL/GenBank/DDBJ whole genome shotgun (WGS) entry which is preliminary data.</text>
</comment>
<keyword evidence="2" id="KW-0539">Nucleus</keyword>